<organism evidence="2 3">
    <name type="scientific">Roseivirga misakiensis</name>
    <dbReference type="NCBI Taxonomy" id="1563681"/>
    <lineage>
        <taxon>Bacteria</taxon>
        <taxon>Pseudomonadati</taxon>
        <taxon>Bacteroidota</taxon>
        <taxon>Cytophagia</taxon>
        <taxon>Cytophagales</taxon>
        <taxon>Roseivirgaceae</taxon>
        <taxon>Roseivirga</taxon>
    </lineage>
</organism>
<evidence type="ECO:0000256" key="1">
    <source>
        <dbReference type="SAM" id="SignalP"/>
    </source>
</evidence>
<sequence length="162" mass="18137">MKTKFLLIVTLVAASISFGFQSTTSEEISYKCLIQLTNYGGEGAYVVLSLLNDQGEYVETLSVHGDDEDWYEDLPAWYEFYPPNKEKIDGMAGASISSGGRKVASLKVDASLINAGYKLRFETAVEDQDYHEKDLEIDLTEEVAGQRLKGNGYIRYVQLIKK</sequence>
<keyword evidence="3" id="KW-1185">Reference proteome</keyword>
<dbReference type="InterPro" id="IPR014469">
    <property type="entry name" value="DUF2271"/>
</dbReference>
<dbReference type="STRING" id="1563681.BFP71_10955"/>
<name>A0A1E5SY05_9BACT</name>
<feature type="chain" id="PRO_5009185671" evidence="1">
    <location>
        <begin position="23"/>
        <end position="162"/>
    </location>
</feature>
<accession>A0A1E5SY05</accession>
<dbReference type="EMBL" id="MDGQ01000005">
    <property type="protein sequence ID" value="OEK04008.1"/>
    <property type="molecule type" value="Genomic_DNA"/>
</dbReference>
<reference evidence="2 3" key="1">
    <citation type="submission" date="2016-08" db="EMBL/GenBank/DDBJ databases">
        <title>Draft genome of Fabibacter sp. strain SK-8.</title>
        <authorList>
            <person name="Wong S.-K."/>
            <person name="Hamasaki K."/>
            <person name="Yoshizawa S."/>
        </authorList>
    </citation>
    <scope>NUCLEOTIDE SEQUENCE [LARGE SCALE GENOMIC DNA]</scope>
    <source>
        <strain evidence="2 3">SK-8</strain>
    </source>
</reference>
<dbReference type="RefSeq" id="WP_069835513.1">
    <property type="nucleotide sequence ID" value="NZ_MDGQ01000005.1"/>
</dbReference>
<dbReference type="Proteomes" id="UP000095552">
    <property type="component" value="Unassembled WGS sequence"/>
</dbReference>
<keyword evidence="1" id="KW-0732">Signal</keyword>
<dbReference type="Pfam" id="PF10029">
    <property type="entry name" value="DUF2271"/>
    <property type="match status" value="1"/>
</dbReference>
<comment type="caution">
    <text evidence="2">The sequence shown here is derived from an EMBL/GenBank/DDBJ whole genome shotgun (WGS) entry which is preliminary data.</text>
</comment>
<gene>
    <name evidence="2" type="ORF">BFP71_10955</name>
</gene>
<keyword evidence="2" id="KW-0969">Cilium</keyword>
<dbReference type="AlphaFoldDB" id="A0A1E5SY05"/>
<keyword evidence="2" id="KW-0966">Cell projection</keyword>
<proteinExistence type="predicted"/>
<keyword evidence="2" id="KW-0282">Flagellum</keyword>
<dbReference type="OrthoDB" id="1430845at2"/>
<evidence type="ECO:0000313" key="3">
    <source>
        <dbReference type="Proteomes" id="UP000095552"/>
    </source>
</evidence>
<protein>
    <submittedName>
        <fullName evidence="2">Flagellin biosynthesis protein FlgD</fullName>
    </submittedName>
</protein>
<feature type="signal peptide" evidence="1">
    <location>
        <begin position="1"/>
        <end position="22"/>
    </location>
</feature>
<evidence type="ECO:0000313" key="2">
    <source>
        <dbReference type="EMBL" id="OEK04008.1"/>
    </source>
</evidence>